<organism evidence="4 5">
    <name type="scientific">Nannocystis punicea</name>
    <dbReference type="NCBI Taxonomy" id="2995304"/>
    <lineage>
        <taxon>Bacteria</taxon>
        <taxon>Pseudomonadati</taxon>
        <taxon>Myxococcota</taxon>
        <taxon>Polyangia</taxon>
        <taxon>Nannocystales</taxon>
        <taxon>Nannocystaceae</taxon>
        <taxon>Nannocystis</taxon>
    </lineage>
</organism>
<reference evidence="4" key="1">
    <citation type="submission" date="2022-11" db="EMBL/GenBank/DDBJ databases">
        <title>Minimal conservation of predation-associated metabolite biosynthetic gene clusters underscores biosynthetic potential of Myxococcota including descriptions for ten novel species: Archangium lansinium sp. nov., Myxococcus landrumus sp. nov., Nannocystis bai.</title>
        <authorList>
            <person name="Ahearne A."/>
            <person name="Stevens C."/>
            <person name="Dowd S."/>
        </authorList>
    </citation>
    <scope>NUCLEOTIDE SEQUENCE</scope>
    <source>
        <strain evidence="4">Fl3</strain>
    </source>
</reference>
<evidence type="ECO:0000256" key="2">
    <source>
        <dbReference type="SAM" id="SignalP"/>
    </source>
</evidence>
<dbReference type="SUPFAM" id="SSF49742">
    <property type="entry name" value="PHM/PNGase F"/>
    <property type="match status" value="2"/>
</dbReference>
<feature type="signal peptide" evidence="2">
    <location>
        <begin position="1"/>
        <end position="20"/>
    </location>
</feature>
<proteinExistence type="predicted"/>
<gene>
    <name evidence="4" type="ORF">O0S08_43775</name>
</gene>
<feature type="domain" description="Copper type II ascorbate-dependent monooxygenase C-terminal" evidence="3">
    <location>
        <begin position="331"/>
        <end position="451"/>
    </location>
</feature>
<dbReference type="InterPro" id="IPR014784">
    <property type="entry name" value="Cu2_ascorb_mOase-like_C"/>
</dbReference>
<dbReference type="InterPro" id="IPR008977">
    <property type="entry name" value="PHM/PNGase_F_dom_sf"/>
</dbReference>
<protein>
    <recommendedName>
        <fullName evidence="3">Copper type II ascorbate-dependent monooxygenase C-terminal domain-containing protein</fullName>
    </recommendedName>
</protein>
<dbReference type="Proteomes" id="UP001164459">
    <property type="component" value="Chromosome"/>
</dbReference>
<keyword evidence="2" id="KW-0732">Signal</keyword>
<dbReference type="RefSeq" id="WP_269035458.1">
    <property type="nucleotide sequence ID" value="NZ_CP114040.1"/>
</dbReference>
<dbReference type="InterPro" id="IPR036939">
    <property type="entry name" value="Cu2_ascorb_mOase_N_sf"/>
</dbReference>
<feature type="chain" id="PRO_5046958969" description="Copper type II ascorbate-dependent monooxygenase C-terminal domain-containing protein" evidence="2">
    <location>
        <begin position="21"/>
        <end position="540"/>
    </location>
</feature>
<name>A0ABY7H1J2_9BACT</name>
<dbReference type="PROSITE" id="PS51257">
    <property type="entry name" value="PROKAR_LIPOPROTEIN"/>
    <property type="match status" value="1"/>
</dbReference>
<dbReference type="Gene3D" id="2.60.120.310">
    <property type="entry name" value="Copper type II, ascorbate-dependent monooxygenase, N-terminal domain"/>
    <property type="match status" value="1"/>
</dbReference>
<dbReference type="EMBL" id="CP114040">
    <property type="protein sequence ID" value="WAS93132.1"/>
    <property type="molecule type" value="Genomic_DNA"/>
</dbReference>
<keyword evidence="5" id="KW-1185">Reference proteome</keyword>
<evidence type="ECO:0000313" key="4">
    <source>
        <dbReference type="EMBL" id="WAS93132.1"/>
    </source>
</evidence>
<dbReference type="InterPro" id="IPR024548">
    <property type="entry name" value="Cu2_monoox_C"/>
</dbReference>
<evidence type="ECO:0000259" key="3">
    <source>
        <dbReference type="Pfam" id="PF03712"/>
    </source>
</evidence>
<accession>A0ABY7H1J2</accession>
<keyword evidence="1" id="KW-1015">Disulfide bond</keyword>
<evidence type="ECO:0000313" key="5">
    <source>
        <dbReference type="Proteomes" id="UP001164459"/>
    </source>
</evidence>
<dbReference type="Gene3D" id="2.60.120.230">
    <property type="match status" value="1"/>
</dbReference>
<evidence type="ECO:0000256" key="1">
    <source>
        <dbReference type="ARBA" id="ARBA00023157"/>
    </source>
</evidence>
<dbReference type="Pfam" id="PF03712">
    <property type="entry name" value="Cu2_monoox_C"/>
    <property type="match status" value="1"/>
</dbReference>
<sequence>MARIPLSVCTLSLVALTACGASPEAAPGAPGYRQLHEKIFSKGCANEACHSGDKGIANLSFSDLQGSYDSLVEAVPANGAAAGAGLLRVKPGDAAGSFLYMKLTEHNQALTEKSYGAAMPLSGIEPPGEKSLAAVKAWIDAGAPMDGDDFEADQAEHHHETNYVECAGKTAEEMRACFKPQPTDGEYLRVYTPPLEIPPGREIMLCSEIDLPIDQALLINRAAGQQMNGGHHIAVFTTLAPTGDYAPLDCDDVDMSKLRFVMGAGGAGGLDTTLPDGVAVRVLPGQRLLVQSHYINTTDAPTIVMDAVDLALTTEEKSPTLADSFAVIDSDFEIPAQARGFQRVKECRLEQDYDIHMLLGHTHEHGVMFRFDLLRGDAEPELLYYATDGKLLRSNPEIKLYREPLQFKAGDRLRMTCKWDNETDAPVGWPEEMCVTFMYYSPGEGFLTCDTADETPVTIGGGDDKCRKPGDAGNEKGVGKFCSVEGGECVGNGTASLCLENFDSFSNYCTLINCKADADCGAGAYCAMQDAGSACVPNDC</sequence>